<feature type="coiled-coil region" evidence="1">
    <location>
        <begin position="186"/>
        <end position="213"/>
    </location>
</feature>
<organism evidence="2 3">
    <name type="scientific">Symbiodinium natans</name>
    <dbReference type="NCBI Taxonomy" id="878477"/>
    <lineage>
        <taxon>Eukaryota</taxon>
        <taxon>Sar</taxon>
        <taxon>Alveolata</taxon>
        <taxon>Dinophyceae</taxon>
        <taxon>Suessiales</taxon>
        <taxon>Symbiodiniaceae</taxon>
        <taxon>Symbiodinium</taxon>
    </lineage>
</organism>
<dbReference type="EMBL" id="CAJNDS010002275">
    <property type="protein sequence ID" value="CAE7406587.1"/>
    <property type="molecule type" value="Genomic_DNA"/>
</dbReference>
<proteinExistence type="predicted"/>
<keyword evidence="1" id="KW-0175">Coiled coil</keyword>
<evidence type="ECO:0000256" key="1">
    <source>
        <dbReference type="SAM" id="Coils"/>
    </source>
</evidence>
<dbReference type="OrthoDB" id="428767at2759"/>
<name>A0A812QWC1_9DINO</name>
<evidence type="ECO:0000313" key="3">
    <source>
        <dbReference type="Proteomes" id="UP000604046"/>
    </source>
</evidence>
<keyword evidence="3" id="KW-1185">Reference proteome</keyword>
<dbReference type="AlphaFoldDB" id="A0A812QWC1"/>
<comment type="caution">
    <text evidence="2">The sequence shown here is derived from an EMBL/GenBank/DDBJ whole genome shotgun (WGS) entry which is preliminary data.</text>
</comment>
<evidence type="ECO:0000313" key="2">
    <source>
        <dbReference type="EMBL" id="CAE7406587.1"/>
    </source>
</evidence>
<reference evidence="2" key="1">
    <citation type="submission" date="2021-02" db="EMBL/GenBank/DDBJ databases">
        <authorList>
            <person name="Dougan E. K."/>
            <person name="Rhodes N."/>
            <person name="Thang M."/>
            <person name="Chan C."/>
        </authorList>
    </citation>
    <scope>NUCLEOTIDE SEQUENCE</scope>
</reference>
<accession>A0A812QWC1</accession>
<gene>
    <name evidence="2" type="primary">Pxmp2</name>
    <name evidence="2" type="ORF">SNAT2548_LOCUS22118</name>
</gene>
<protein>
    <submittedName>
        <fullName evidence="2">Pxmp2 protein</fullName>
    </submittedName>
</protein>
<sequence length="231" mass="25633">MLLSCKRPLTTEELLEPLFKRSRHDVLMGPEEHALVAAQEAAGCDADFVEAAAAAAVEEAEYRRMPDDVQDQPALKRLRGMIEGPSTAAAPSSEGMSKEALVRHWAEDVVKSLHGCPSVEQAVQRCSAALTDFESQVRSATMREAEQLREEMRANSVEEATCSRLQHTNKVLLKAVHHLAGRCRKLEGSSSEVQSLRQALEQSQETQRRLQHSNQVLQEHLKVHLNACHLA</sequence>
<dbReference type="Proteomes" id="UP000604046">
    <property type="component" value="Unassembled WGS sequence"/>
</dbReference>